<accession>A0A5B0P6Q2</accession>
<evidence type="ECO:0000313" key="5">
    <source>
        <dbReference type="Proteomes" id="UP000325313"/>
    </source>
</evidence>
<evidence type="ECO:0000256" key="1">
    <source>
        <dbReference type="SAM" id="MobiDB-lite"/>
    </source>
</evidence>
<dbReference type="EMBL" id="VSWC01000105">
    <property type="protein sequence ID" value="KAA1087409.1"/>
    <property type="molecule type" value="Genomic_DNA"/>
</dbReference>
<evidence type="ECO:0000313" key="2">
    <source>
        <dbReference type="EMBL" id="KAA1087409.1"/>
    </source>
</evidence>
<dbReference type="EMBL" id="VDEP01000371">
    <property type="protein sequence ID" value="KAA1095679.1"/>
    <property type="molecule type" value="Genomic_DNA"/>
</dbReference>
<dbReference type="OrthoDB" id="2507586at2759"/>
<proteinExistence type="predicted"/>
<evidence type="ECO:0000313" key="4">
    <source>
        <dbReference type="Proteomes" id="UP000324748"/>
    </source>
</evidence>
<comment type="caution">
    <text evidence="3">The sequence shown here is derived from an EMBL/GenBank/DDBJ whole genome shotgun (WGS) entry which is preliminary data.</text>
</comment>
<dbReference type="Proteomes" id="UP000324748">
    <property type="component" value="Unassembled WGS sequence"/>
</dbReference>
<organism evidence="3 5">
    <name type="scientific">Puccinia graminis f. sp. tritici</name>
    <dbReference type="NCBI Taxonomy" id="56615"/>
    <lineage>
        <taxon>Eukaryota</taxon>
        <taxon>Fungi</taxon>
        <taxon>Dikarya</taxon>
        <taxon>Basidiomycota</taxon>
        <taxon>Pucciniomycotina</taxon>
        <taxon>Pucciniomycetes</taxon>
        <taxon>Pucciniales</taxon>
        <taxon>Pucciniaceae</taxon>
        <taxon>Puccinia</taxon>
    </lineage>
</organism>
<feature type="compositionally biased region" description="Pro residues" evidence="1">
    <location>
        <begin position="89"/>
        <end position="104"/>
    </location>
</feature>
<gene>
    <name evidence="2" type="ORF">PGT21_030875</name>
    <name evidence="3" type="ORF">PGTUg99_022146</name>
</gene>
<name>A0A5B0P6Q2_PUCGR</name>
<protein>
    <submittedName>
        <fullName evidence="3">Uncharacterized protein</fullName>
    </submittedName>
</protein>
<keyword evidence="4" id="KW-1185">Reference proteome</keyword>
<dbReference type="AlphaFoldDB" id="A0A5B0P6Q2"/>
<feature type="compositionally biased region" description="Low complexity" evidence="1">
    <location>
        <begin position="18"/>
        <end position="27"/>
    </location>
</feature>
<feature type="compositionally biased region" description="Pro residues" evidence="1">
    <location>
        <begin position="114"/>
        <end position="123"/>
    </location>
</feature>
<evidence type="ECO:0000313" key="3">
    <source>
        <dbReference type="EMBL" id="KAA1095679.1"/>
    </source>
</evidence>
<sequence length="168" mass="17847">MGLNQNRAEAMGPALPNSAPAAVSSFPRSPPPSSFPAARPHLHLPSRLRPTGQVTRSNALRRATGPALDLKDIPINGDLVNKALGLTPTSPPPPTPLTQIPPMPTSSLNSSTLPLPPLPPIARPPRRGPVAPAPRRRNAMIILVPQDLPQELRDIQLDASMTQDDHST</sequence>
<dbReference type="Proteomes" id="UP000325313">
    <property type="component" value="Unassembled WGS sequence"/>
</dbReference>
<reference evidence="4 5" key="1">
    <citation type="submission" date="2019-05" db="EMBL/GenBank/DDBJ databases">
        <title>Emergence of the Ug99 lineage of the wheat stem rust pathogen through somatic hybridization.</title>
        <authorList>
            <person name="Li F."/>
            <person name="Upadhyaya N.M."/>
            <person name="Sperschneider J."/>
            <person name="Matny O."/>
            <person name="Nguyen-Phuc H."/>
            <person name="Mago R."/>
            <person name="Raley C."/>
            <person name="Miller M.E."/>
            <person name="Silverstein K.A.T."/>
            <person name="Henningsen E."/>
            <person name="Hirsch C.D."/>
            <person name="Visser B."/>
            <person name="Pretorius Z.A."/>
            <person name="Steffenson B.J."/>
            <person name="Schwessinger B."/>
            <person name="Dodds P.N."/>
            <person name="Figueroa M."/>
        </authorList>
    </citation>
    <scope>NUCLEOTIDE SEQUENCE [LARGE SCALE GENOMIC DNA]</scope>
    <source>
        <strain evidence="2">21-0</strain>
        <strain evidence="3 5">Ug99</strain>
    </source>
</reference>
<feature type="region of interest" description="Disordered" evidence="1">
    <location>
        <begin position="1"/>
        <end position="136"/>
    </location>
</feature>